<dbReference type="InterPro" id="IPR038718">
    <property type="entry name" value="SNF2-like_sf"/>
</dbReference>
<dbReference type="Pfam" id="PF00271">
    <property type="entry name" value="Helicase_C"/>
    <property type="match status" value="1"/>
</dbReference>
<comment type="similarity">
    <text evidence="4">Belongs to the SNF2/RAD54 helicase family. SMARCAL1 subfamily.</text>
</comment>
<dbReference type="EMBL" id="CAACVG010000553">
    <property type="protein sequence ID" value="VEN34265.1"/>
    <property type="molecule type" value="Genomic_DNA"/>
</dbReference>
<dbReference type="PROSITE" id="PS51467">
    <property type="entry name" value="HARP"/>
    <property type="match status" value="1"/>
</dbReference>
<dbReference type="SMART" id="SM00490">
    <property type="entry name" value="HELICc"/>
    <property type="match status" value="1"/>
</dbReference>
<dbReference type="InterPro" id="IPR000330">
    <property type="entry name" value="SNF2_N"/>
</dbReference>
<dbReference type="CDD" id="cd18010">
    <property type="entry name" value="DEXHc_HARP_SMARCAL1"/>
    <property type="match status" value="1"/>
</dbReference>
<dbReference type="InterPro" id="IPR001650">
    <property type="entry name" value="Helicase_C-like"/>
</dbReference>
<keyword evidence="2" id="KW-0378">Hydrolase</keyword>
<feature type="domain" description="Helicase C-terminal" evidence="6">
    <location>
        <begin position="360"/>
        <end position="521"/>
    </location>
</feature>
<sequence>MVGTVHLTNRIFIGIFSDPKSRSWNFSISDYNLLMSKLQTLEPKITLEKLPPFILKIILPPKRQVEIDFEHIDPVLSSSLMSFQVEGVRFGIEKDGRCFIADDMGLGKTFTALAIASYYRNDWPLLIVTTASMKTVWEETITEYMPTISIMQVQYMVSSKDYIGDAKILVVSHDMMCRSQDKLKEKNFGVVIIDESHVLKNFKSKSYQAAFSLCKKAKRVVLLSGTPALSRPSELFTQLNLIDHRAFPGFTQFAMRYCDGKYTNFGFDASGKSNLQELEVVLSKKFMIRRTKQDILKSLPKKSQQLITLFDYSSDKTQITEEDKELMKVLGEKYASKKGTDKHSILLTLFAETARIKIPPVCRYILRMLEKKQKFLIFAHHQVMLNAIEDTIKAKNVGYIRIDGNTTSDQRKFFISKFQLNDNVRVALLSITATNAGITLTAANMVVFAELHWNPTILSQAEARAHRIGQENEVIVQYLMAPGTADDHIWSLLQEKQKTLNEVGLSRDSFDAVAVKDYTITNDQNISNGPTTSINTIDGFLEKRKKPQSSEANDTTLDDLENVFNDGFDEILLNEVCMPEKKRKLDKSTTDCKETTHNFEDALNDGLDDILAKHTDEILDDGMDEVLCNIDF</sequence>
<evidence type="ECO:0000256" key="1">
    <source>
        <dbReference type="ARBA" id="ARBA00004123"/>
    </source>
</evidence>
<proteinExistence type="inferred from homology"/>
<accession>A0A653BGY4</accession>
<dbReference type="GO" id="GO:0031297">
    <property type="term" value="P:replication fork processing"/>
    <property type="evidence" value="ECO:0007669"/>
    <property type="project" value="TreeGrafter"/>
</dbReference>
<dbReference type="Gene3D" id="3.40.50.300">
    <property type="entry name" value="P-loop containing nucleotide triphosphate hydrolases"/>
    <property type="match status" value="1"/>
</dbReference>
<dbReference type="SUPFAM" id="SSF52540">
    <property type="entry name" value="P-loop containing nucleoside triphosphate hydrolases"/>
    <property type="match status" value="2"/>
</dbReference>
<evidence type="ECO:0000313" key="8">
    <source>
        <dbReference type="EMBL" id="VEN34265.1"/>
    </source>
</evidence>
<dbReference type="OrthoDB" id="2801544at2759"/>
<dbReference type="InterPro" id="IPR010003">
    <property type="entry name" value="HARP_dom"/>
</dbReference>
<gene>
    <name evidence="8" type="ORF">CALMAC_LOCUS522</name>
</gene>
<dbReference type="SMART" id="SM00487">
    <property type="entry name" value="DEXDc"/>
    <property type="match status" value="1"/>
</dbReference>
<evidence type="ECO:0000259" key="5">
    <source>
        <dbReference type="PROSITE" id="PS51192"/>
    </source>
</evidence>
<evidence type="ECO:0000259" key="7">
    <source>
        <dbReference type="PROSITE" id="PS51467"/>
    </source>
</evidence>
<reference evidence="8 9" key="1">
    <citation type="submission" date="2019-01" db="EMBL/GenBank/DDBJ databases">
        <authorList>
            <person name="Sayadi A."/>
        </authorList>
    </citation>
    <scope>NUCLEOTIDE SEQUENCE [LARGE SCALE GENOMIC DNA]</scope>
</reference>
<keyword evidence="9" id="KW-1185">Reference proteome</keyword>
<dbReference type="GO" id="GO:0043596">
    <property type="term" value="C:nuclear replication fork"/>
    <property type="evidence" value="ECO:0007669"/>
    <property type="project" value="TreeGrafter"/>
</dbReference>
<evidence type="ECO:0008006" key="10">
    <source>
        <dbReference type="Google" id="ProtNLM"/>
    </source>
</evidence>
<dbReference type="AlphaFoldDB" id="A0A653BGY4"/>
<evidence type="ECO:0000256" key="4">
    <source>
        <dbReference type="PROSITE-ProRule" id="PRU00800"/>
    </source>
</evidence>
<dbReference type="Gene3D" id="3.40.50.10810">
    <property type="entry name" value="Tandem AAA-ATPase domain"/>
    <property type="match status" value="1"/>
</dbReference>
<dbReference type="CDD" id="cd18793">
    <property type="entry name" value="SF2_C_SNF"/>
    <property type="match status" value="1"/>
</dbReference>
<dbReference type="PROSITE" id="PS51192">
    <property type="entry name" value="HELICASE_ATP_BIND_1"/>
    <property type="match status" value="1"/>
</dbReference>
<evidence type="ECO:0000256" key="3">
    <source>
        <dbReference type="ARBA" id="ARBA00023242"/>
    </source>
</evidence>
<dbReference type="GO" id="GO:0016787">
    <property type="term" value="F:hydrolase activity"/>
    <property type="evidence" value="ECO:0007669"/>
    <property type="project" value="UniProtKB-KW"/>
</dbReference>
<dbReference type="InterPro" id="IPR014001">
    <property type="entry name" value="Helicase_ATP-bd"/>
</dbReference>
<dbReference type="Proteomes" id="UP000410492">
    <property type="component" value="Unassembled WGS sequence"/>
</dbReference>
<dbReference type="PANTHER" id="PTHR45766:SF6">
    <property type="entry name" value="SWI_SNF-RELATED MATRIX-ASSOCIATED ACTIN-DEPENDENT REGULATOR OF CHROMATIN SUBFAMILY A-LIKE PROTEIN 1"/>
    <property type="match status" value="1"/>
</dbReference>
<evidence type="ECO:0000313" key="9">
    <source>
        <dbReference type="Proteomes" id="UP000410492"/>
    </source>
</evidence>
<dbReference type="PROSITE" id="PS51194">
    <property type="entry name" value="HELICASE_CTER"/>
    <property type="match status" value="1"/>
</dbReference>
<keyword evidence="3" id="KW-0539">Nucleus</keyword>
<dbReference type="GO" id="GO:0005524">
    <property type="term" value="F:ATP binding"/>
    <property type="evidence" value="ECO:0007669"/>
    <property type="project" value="InterPro"/>
</dbReference>
<dbReference type="InterPro" id="IPR027417">
    <property type="entry name" value="P-loop_NTPase"/>
</dbReference>
<dbReference type="PANTHER" id="PTHR45766">
    <property type="entry name" value="DNA ANNEALING HELICASE AND ENDONUCLEASE ZRANB3 FAMILY MEMBER"/>
    <property type="match status" value="1"/>
</dbReference>
<feature type="domain" description="Helicase ATP-binding" evidence="5">
    <location>
        <begin position="89"/>
        <end position="245"/>
    </location>
</feature>
<name>A0A653BGY4_CALMS</name>
<feature type="domain" description="HARP" evidence="7">
    <location>
        <begin position="1"/>
        <end position="51"/>
    </location>
</feature>
<dbReference type="InterPro" id="IPR049730">
    <property type="entry name" value="SNF2/RAD54-like_C"/>
</dbReference>
<evidence type="ECO:0000259" key="6">
    <source>
        <dbReference type="PROSITE" id="PS51194"/>
    </source>
</evidence>
<evidence type="ECO:0000256" key="2">
    <source>
        <dbReference type="ARBA" id="ARBA00022801"/>
    </source>
</evidence>
<dbReference type="GO" id="GO:0006281">
    <property type="term" value="P:DNA repair"/>
    <property type="evidence" value="ECO:0007669"/>
    <property type="project" value="TreeGrafter"/>
</dbReference>
<protein>
    <recommendedName>
        <fullName evidence="10">SWI/SNF-related matrix-associated actin-dependent regulator of chromatin subfamily A-like protein 1</fullName>
    </recommendedName>
</protein>
<dbReference type="Pfam" id="PF07443">
    <property type="entry name" value="HARP"/>
    <property type="match status" value="1"/>
</dbReference>
<organism evidence="8 9">
    <name type="scientific">Callosobruchus maculatus</name>
    <name type="common">Southern cowpea weevil</name>
    <name type="synonym">Pulse bruchid</name>
    <dbReference type="NCBI Taxonomy" id="64391"/>
    <lineage>
        <taxon>Eukaryota</taxon>
        <taxon>Metazoa</taxon>
        <taxon>Ecdysozoa</taxon>
        <taxon>Arthropoda</taxon>
        <taxon>Hexapoda</taxon>
        <taxon>Insecta</taxon>
        <taxon>Pterygota</taxon>
        <taxon>Neoptera</taxon>
        <taxon>Endopterygota</taxon>
        <taxon>Coleoptera</taxon>
        <taxon>Polyphaga</taxon>
        <taxon>Cucujiformia</taxon>
        <taxon>Chrysomeloidea</taxon>
        <taxon>Chrysomelidae</taxon>
        <taxon>Bruchinae</taxon>
        <taxon>Bruchini</taxon>
        <taxon>Callosobruchus</taxon>
    </lineage>
</organism>
<dbReference type="Pfam" id="PF00176">
    <property type="entry name" value="SNF2-rel_dom"/>
    <property type="match status" value="1"/>
</dbReference>
<comment type="subcellular location">
    <subcellularLocation>
        <location evidence="1">Nucleus</location>
    </subcellularLocation>
</comment>